<dbReference type="Pfam" id="PF00149">
    <property type="entry name" value="Metallophos"/>
    <property type="match status" value="1"/>
</dbReference>
<dbReference type="InterPro" id="IPR050535">
    <property type="entry name" value="DNA_Repair-Maintenance_Comp"/>
</dbReference>
<gene>
    <name evidence="4" type="ORF">HXM93_05230</name>
</gene>
<dbReference type="InterPro" id="IPR041796">
    <property type="entry name" value="Mre11_N"/>
</dbReference>
<organism evidence="4 5">
    <name type="scientific">Oribacterium parvum</name>
    <dbReference type="NCBI Taxonomy" id="1501329"/>
    <lineage>
        <taxon>Bacteria</taxon>
        <taxon>Bacillati</taxon>
        <taxon>Bacillota</taxon>
        <taxon>Clostridia</taxon>
        <taxon>Lachnospirales</taxon>
        <taxon>Lachnospiraceae</taxon>
        <taxon>Oribacterium</taxon>
    </lineage>
</organism>
<evidence type="ECO:0000259" key="3">
    <source>
        <dbReference type="Pfam" id="PF00149"/>
    </source>
</evidence>
<sequence>MVRLIHTADLHLDSTFSSRFSKEEAEERRQSLLMAWNRLLSYGIEKKVQAVLIAGDLFDSAVVSRSTMEIFLSSIRRNPDISFFYLRGNHDTENTFRFQENLPKNLFLFSKGGKKYRLNEKLILAGKEYYGSTERNKDGFSGQSFWDFKEEDCNLFMLHGDLYESDIRYPLDSASGIGFGSEGRTKQDRYAQTDRKVQQGRDTWGDREEQQDKDAENEVQDNAGISLKALSRYPVHYLALGHIHKRGEGQFGSIRYAYPGCLQGRGFDEEGEKGFFYLEVNEETKEIQTEFIPIKEGEFRILELELCEEDDSLSALEKIEEKIKEEACTEKDSLRILLKGEKSPEGERNLRYLERALSERFSYVEVKEESRLVLRKEDYIHEKSLKGEFLRMVSDSESLSEEEKEKIILLGIGLLQGEEL</sequence>
<evidence type="ECO:0000313" key="5">
    <source>
        <dbReference type="Proteomes" id="UP000709351"/>
    </source>
</evidence>
<accession>A0A930DPI5</accession>
<name>A0A930DPI5_9FIRM</name>
<feature type="domain" description="Calcineurin-like phosphoesterase" evidence="3">
    <location>
        <begin position="3"/>
        <end position="245"/>
    </location>
</feature>
<dbReference type="AlphaFoldDB" id="A0A930DPI5"/>
<evidence type="ECO:0000256" key="1">
    <source>
        <dbReference type="ARBA" id="ARBA00022801"/>
    </source>
</evidence>
<dbReference type="SUPFAM" id="SSF56300">
    <property type="entry name" value="Metallo-dependent phosphatases"/>
    <property type="match status" value="1"/>
</dbReference>
<evidence type="ECO:0000256" key="2">
    <source>
        <dbReference type="SAM" id="MobiDB-lite"/>
    </source>
</evidence>
<dbReference type="CDD" id="cd00840">
    <property type="entry name" value="MPP_Mre11_N"/>
    <property type="match status" value="1"/>
</dbReference>
<keyword evidence="4" id="KW-0540">Nuclease</keyword>
<dbReference type="Proteomes" id="UP000709351">
    <property type="component" value="Unassembled WGS sequence"/>
</dbReference>
<evidence type="ECO:0000313" key="4">
    <source>
        <dbReference type="EMBL" id="MBF1283917.1"/>
    </source>
</evidence>
<dbReference type="InterPro" id="IPR004843">
    <property type="entry name" value="Calcineurin-like_PHP"/>
</dbReference>
<feature type="compositionally biased region" description="Basic and acidic residues" evidence="2">
    <location>
        <begin position="183"/>
        <end position="216"/>
    </location>
</feature>
<comment type="caution">
    <text evidence="4">The sequence shown here is derived from an EMBL/GenBank/DDBJ whole genome shotgun (WGS) entry which is preliminary data.</text>
</comment>
<dbReference type="InterPro" id="IPR029052">
    <property type="entry name" value="Metallo-depent_PP-like"/>
</dbReference>
<keyword evidence="1" id="KW-0378">Hydrolase</keyword>
<dbReference type="GO" id="GO:0004527">
    <property type="term" value="F:exonuclease activity"/>
    <property type="evidence" value="ECO:0007669"/>
    <property type="project" value="UniProtKB-KW"/>
</dbReference>
<dbReference type="EMBL" id="JABZRD010000294">
    <property type="protein sequence ID" value="MBF1283917.1"/>
    <property type="molecule type" value="Genomic_DNA"/>
</dbReference>
<dbReference type="PANTHER" id="PTHR30337">
    <property type="entry name" value="COMPONENT OF ATP-DEPENDENT DSDNA EXONUCLEASE"/>
    <property type="match status" value="1"/>
</dbReference>
<dbReference type="Gene3D" id="3.60.21.10">
    <property type="match status" value="1"/>
</dbReference>
<feature type="region of interest" description="Disordered" evidence="2">
    <location>
        <begin position="180"/>
        <end position="220"/>
    </location>
</feature>
<protein>
    <submittedName>
        <fullName evidence="4">DNA repair exonuclease</fullName>
    </submittedName>
</protein>
<reference evidence="4" key="1">
    <citation type="submission" date="2020-04" db="EMBL/GenBank/DDBJ databases">
        <title>Deep metagenomics examines the oral microbiome during advanced dental caries in children, revealing novel taxa and co-occurrences with host molecules.</title>
        <authorList>
            <person name="Baker J.L."/>
            <person name="Morton J.T."/>
            <person name="Dinis M."/>
            <person name="Alvarez R."/>
            <person name="Tran N.C."/>
            <person name="Knight R."/>
            <person name="Edlund A."/>
        </authorList>
    </citation>
    <scope>NUCLEOTIDE SEQUENCE</scope>
    <source>
        <strain evidence="4">JCVI_24_bin.2</strain>
    </source>
</reference>
<keyword evidence="4" id="KW-0269">Exonuclease</keyword>
<proteinExistence type="predicted"/>